<comment type="caution">
    <text evidence="1">The sequence shown here is derived from an EMBL/GenBank/DDBJ whole genome shotgun (WGS) entry which is preliminary data.</text>
</comment>
<gene>
    <name evidence="1" type="ORF">PVAG01_11178</name>
</gene>
<accession>A0ABR4P1K4</accession>
<keyword evidence="2" id="KW-1185">Reference proteome</keyword>
<evidence type="ECO:0008006" key="3">
    <source>
        <dbReference type="Google" id="ProtNLM"/>
    </source>
</evidence>
<evidence type="ECO:0000313" key="2">
    <source>
        <dbReference type="Proteomes" id="UP001629113"/>
    </source>
</evidence>
<evidence type="ECO:0000313" key="1">
    <source>
        <dbReference type="EMBL" id="KAL3417178.1"/>
    </source>
</evidence>
<protein>
    <recommendedName>
        <fullName evidence="3">F-box protein</fullName>
    </recommendedName>
</protein>
<organism evidence="1 2">
    <name type="scientific">Phlyctema vagabunda</name>
    <dbReference type="NCBI Taxonomy" id="108571"/>
    <lineage>
        <taxon>Eukaryota</taxon>
        <taxon>Fungi</taxon>
        <taxon>Dikarya</taxon>
        <taxon>Ascomycota</taxon>
        <taxon>Pezizomycotina</taxon>
        <taxon>Leotiomycetes</taxon>
        <taxon>Helotiales</taxon>
        <taxon>Dermateaceae</taxon>
        <taxon>Phlyctema</taxon>
    </lineage>
</organism>
<proteinExistence type="predicted"/>
<name>A0ABR4P1K4_9HELO</name>
<dbReference type="EMBL" id="JBFCZG010000011">
    <property type="protein sequence ID" value="KAL3417178.1"/>
    <property type="molecule type" value="Genomic_DNA"/>
</dbReference>
<dbReference type="Proteomes" id="UP001629113">
    <property type="component" value="Unassembled WGS sequence"/>
</dbReference>
<sequence>MEDLTITTEFCALCRRPFPTQVLEGFDGWQSFGRADVNREESIELTNVFQLPNVNDDLEVPLPEHLRTVTISRDQRSRQPGVERTAFCFHEWCYLFLTRRLAVCSRSVIFRLARALTPDPTVWEEVCERYRDLDSIGVVQVQAGSNSSLLSSLPLELRIHIWQYTRLKSRYGAFLMGNETSRLARSLRHPLHCQLALKRGSRISAEMISVFGTDYIQVLNIDCDCKGNILGDTTEVTYVSSLGGICAIRLYGADWRSDWIGKIPITSCIWYGRIRGEVPTLICGYNVGW</sequence>
<reference evidence="1 2" key="1">
    <citation type="submission" date="2024-06" db="EMBL/GenBank/DDBJ databases">
        <title>Complete genome of Phlyctema vagabunda strain 19-DSS-EL-015.</title>
        <authorList>
            <person name="Fiorenzani C."/>
        </authorList>
    </citation>
    <scope>NUCLEOTIDE SEQUENCE [LARGE SCALE GENOMIC DNA]</scope>
    <source>
        <strain evidence="1 2">19-DSS-EL-015</strain>
    </source>
</reference>